<protein>
    <submittedName>
        <fullName evidence="1">Uncharacterized protein</fullName>
    </submittedName>
</protein>
<evidence type="ECO:0000313" key="2">
    <source>
        <dbReference type="Proteomes" id="UP001165079"/>
    </source>
</evidence>
<name>A0A9W6WAE5_9ACTN</name>
<evidence type="ECO:0000313" key="1">
    <source>
        <dbReference type="EMBL" id="GLZ79579.1"/>
    </source>
</evidence>
<dbReference type="Proteomes" id="UP001165079">
    <property type="component" value="Unassembled WGS sequence"/>
</dbReference>
<comment type="caution">
    <text evidence="1">The sequence shown here is derived from an EMBL/GenBank/DDBJ whole genome shotgun (WGS) entry which is preliminary data.</text>
</comment>
<keyword evidence="2" id="KW-1185">Reference proteome</keyword>
<sequence length="82" mass="8176">MFEADDVLDADAGQAGDFFAAQAGHLPAGAFGEADVGGAQAGAGFAEHGSQFASVHAVKSARGGIGGTWPWAVGGVMLRSWQ</sequence>
<accession>A0A9W6WAE5</accession>
<organism evidence="1 2">
    <name type="scientific">Actinorhabdospora filicis</name>
    <dbReference type="NCBI Taxonomy" id="1785913"/>
    <lineage>
        <taxon>Bacteria</taxon>
        <taxon>Bacillati</taxon>
        <taxon>Actinomycetota</taxon>
        <taxon>Actinomycetes</taxon>
        <taxon>Micromonosporales</taxon>
        <taxon>Micromonosporaceae</taxon>
        <taxon>Actinorhabdospora</taxon>
    </lineage>
</organism>
<reference evidence="1" key="1">
    <citation type="submission" date="2023-03" db="EMBL/GenBank/DDBJ databases">
        <title>Actinorhabdospora filicis NBRC 111898.</title>
        <authorList>
            <person name="Ichikawa N."/>
            <person name="Sato H."/>
            <person name="Tonouchi N."/>
        </authorList>
    </citation>
    <scope>NUCLEOTIDE SEQUENCE</scope>
    <source>
        <strain evidence="1">NBRC 111898</strain>
    </source>
</reference>
<proteinExistence type="predicted"/>
<gene>
    <name evidence="1" type="ORF">Afil01_43860</name>
</gene>
<dbReference type="AlphaFoldDB" id="A0A9W6WAE5"/>
<dbReference type="EMBL" id="BSTX01000003">
    <property type="protein sequence ID" value="GLZ79579.1"/>
    <property type="molecule type" value="Genomic_DNA"/>
</dbReference>